<evidence type="ECO:0000256" key="5">
    <source>
        <dbReference type="ARBA" id="ARBA00023136"/>
    </source>
</evidence>
<evidence type="ECO:0000313" key="9">
    <source>
        <dbReference type="Proteomes" id="UP001595699"/>
    </source>
</evidence>
<reference evidence="9" key="1">
    <citation type="journal article" date="2019" name="Int. J. Syst. Evol. Microbiol.">
        <title>The Global Catalogue of Microorganisms (GCM) 10K type strain sequencing project: providing services to taxonomists for standard genome sequencing and annotation.</title>
        <authorList>
            <consortium name="The Broad Institute Genomics Platform"/>
            <consortium name="The Broad Institute Genome Sequencing Center for Infectious Disease"/>
            <person name="Wu L."/>
            <person name="Ma J."/>
        </authorList>
    </citation>
    <scope>NUCLEOTIDE SEQUENCE [LARGE SCALE GENOMIC DNA]</scope>
    <source>
        <strain evidence="9">CGMCC 4.7241</strain>
    </source>
</reference>
<protein>
    <submittedName>
        <fullName evidence="8">YbhN family protein</fullName>
    </submittedName>
</protein>
<feature type="transmembrane region" description="Helical" evidence="7">
    <location>
        <begin position="87"/>
        <end position="109"/>
    </location>
</feature>
<sequence length="356" mass="36816">MTTLSQYTPVERAQAANAKPATIERERTQEAPEAPVVAAPEQERSVKFGWKLQHLLLLVVAVGAVSVLAYLNRHLIDLNVWKSQLHWGWALLALVGSALTLFGNAWNLIGASPVKLRFWPTTGAQTAGTLARLISPAAVGAAAVNVQYLRKAGVGNVASVGVVSVAQSVQLVMGLILLPPIAILAGQDLFELGGLGGPIAMIVGGAVVVLALAGAIVLRRSPVLQARVKVFWNELTRSIRAMAKNPRKAALSVAGSIVITVGLVGALWSSVHAFGGELPLLGAACVLLIGSTAGNAIPIPGGLGTVDAALVATLGAAGVSLGVAIPAVGLFRLATLWLQLPVGLYCLTTLRRRGQL</sequence>
<feature type="transmembrane region" description="Helical" evidence="7">
    <location>
        <begin position="280"/>
        <end position="297"/>
    </location>
</feature>
<evidence type="ECO:0000256" key="1">
    <source>
        <dbReference type="ARBA" id="ARBA00004651"/>
    </source>
</evidence>
<keyword evidence="3 7" id="KW-0812">Transmembrane</keyword>
<evidence type="ECO:0000256" key="7">
    <source>
        <dbReference type="SAM" id="Phobius"/>
    </source>
</evidence>
<evidence type="ECO:0000256" key="6">
    <source>
        <dbReference type="SAM" id="MobiDB-lite"/>
    </source>
</evidence>
<feature type="transmembrane region" description="Helical" evidence="7">
    <location>
        <begin position="55"/>
        <end position="75"/>
    </location>
</feature>
<evidence type="ECO:0000256" key="4">
    <source>
        <dbReference type="ARBA" id="ARBA00022989"/>
    </source>
</evidence>
<feature type="transmembrane region" description="Helical" evidence="7">
    <location>
        <begin position="195"/>
        <end position="218"/>
    </location>
</feature>
<dbReference type="InterPro" id="IPR022791">
    <property type="entry name" value="L-PG_synthase/AglD"/>
</dbReference>
<dbReference type="EMBL" id="JBHRZH010000006">
    <property type="protein sequence ID" value="MFC3760812.1"/>
    <property type="molecule type" value="Genomic_DNA"/>
</dbReference>
<dbReference type="Proteomes" id="UP001595699">
    <property type="component" value="Unassembled WGS sequence"/>
</dbReference>
<comment type="subcellular location">
    <subcellularLocation>
        <location evidence="1">Cell membrane</location>
        <topology evidence="1">Multi-pass membrane protein</topology>
    </subcellularLocation>
</comment>
<dbReference type="RefSeq" id="WP_205117060.1">
    <property type="nucleotide sequence ID" value="NZ_JAFBCM010000001.1"/>
</dbReference>
<gene>
    <name evidence="8" type="ORF">ACFOUW_08175</name>
</gene>
<feature type="transmembrane region" description="Helical" evidence="7">
    <location>
        <begin position="160"/>
        <end position="183"/>
    </location>
</feature>
<evidence type="ECO:0000256" key="3">
    <source>
        <dbReference type="ARBA" id="ARBA00022692"/>
    </source>
</evidence>
<keyword evidence="5 7" id="KW-0472">Membrane</keyword>
<organism evidence="8 9">
    <name type="scientific">Tenggerimyces flavus</name>
    <dbReference type="NCBI Taxonomy" id="1708749"/>
    <lineage>
        <taxon>Bacteria</taxon>
        <taxon>Bacillati</taxon>
        <taxon>Actinomycetota</taxon>
        <taxon>Actinomycetes</taxon>
        <taxon>Propionibacteriales</taxon>
        <taxon>Nocardioidaceae</taxon>
        <taxon>Tenggerimyces</taxon>
    </lineage>
</organism>
<keyword evidence="4 7" id="KW-1133">Transmembrane helix</keyword>
<feature type="transmembrane region" description="Helical" evidence="7">
    <location>
        <begin position="309"/>
        <end position="328"/>
    </location>
</feature>
<name>A0ABV7Y8A5_9ACTN</name>
<evidence type="ECO:0000313" key="8">
    <source>
        <dbReference type="EMBL" id="MFC3760812.1"/>
    </source>
</evidence>
<dbReference type="PANTHER" id="PTHR39087:SF2">
    <property type="entry name" value="UPF0104 MEMBRANE PROTEIN MJ1595"/>
    <property type="match status" value="1"/>
</dbReference>
<dbReference type="Pfam" id="PF03706">
    <property type="entry name" value="LPG_synthase_TM"/>
    <property type="match status" value="1"/>
</dbReference>
<proteinExistence type="predicted"/>
<evidence type="ECO:0000256" key="2">
    <source>
        <dbReference type="ARBA" id="ARBA00022475"/>
    </source>
</evidence>
<accession>A0ABV7Y8A5</accession>
<feature type="transmembrane region" description="Helical" evidence="7">
    <location>
        <begin position="249"/>
        <end position="268"/>
    </location>
</feature>
<comment type="caution">
    <text evidence="8">The sequence shown here is derived from an EMBL/GenBank/DDBJ whole genome shotgun (WGS) entry which is preliminary data.</text>
</comment>
<keyword evidence="2" id="KW-1003">Cell membrane</keyword>
<feature type="region of interest" description="Disordered" evidence="6">
    <location>
        <begin position="13"/>
        <end position="33"/>
    </location>
</feature>
<keyword evidence="9" id="KW-1185">Reference proteome</keyword>
<dbReference type="PANTHER" id="PTHR39087">
    <property type="entry name" value="UPF0104 MEMBRANE PROTEIN MJ1595"/>
    <property type="match status" value="1"/>
</dbReference>